<comment type="subunit">
    <text evidence="2">Part of the 30S ribosomal subunit.</text>
</comment>
<organism evidence="7 8">
    <name type="scientific">Candidatus Iainarchaeum sp</name>
    <dbReference type="NCBI Taxonomy" id="3101447"/>
    <lineage>
        <taxon>Archaea</taxon>
        <taxon>Candidatus Iainarchaeota</taxon>
        <taxon>Candidatus Iainarchaeia</taxon>
        <taxon>Candidatus Iainarchaeales</taxon>
        <taxon>Candidatus Iainarchaeaceae</taxon>
        <taxon>Candidatus Iainarchaeum</taxon>
    </lineage>
</organism>
<dbReference type="EMBL" id="JAGVWE010000004">
    <property type="protein sequence ID" value="MBS3063159.1"/>
    <property type="molecule type" value="Genomic_DNA"/>
</dbReference>
<dbReference type="AlphaFoldDB" id="A0A8T4LC00"/>
<dbReference type="GO" id="GO:0003735">
    <property type="term" value="F:structural constituent of ribosome"/>
    <property type="evidence" value="ECO:0007669"/>
    <property type="project" value="UniProtKB-UniRule"/>
</dbReference>
<dbReference type="InterPro" id="IPR005716">
    <property type="entry name" value="Ribosomal_uS7_euk/arc"/>
</dbReference>
<accession>A0A8T4LC00</accession>
<reference evidence="7" key="2">
    <citation type="submission" date="2021-05" db="EMBL/GenBank/DDBJ databases">
        <title>Protein family content uncovers lineage relationships and bacterial pathway maintenance mechanisms in DPANN archaea.</title>
        <authorList>
            <person name="Castelle C.J."/>
            <person name="Meheust R."/>
            <person name="Jaffe A.L."/>
            <person name="Seitz K."/>
            <person name="Gong X."/>
            <person name="Baker B.J."/>
            <person name="Banfield J.F."/>
        </authorList>
    </citation>
    <scope>NUCLEOTIDE SEQUENCE</scope>
    <source>
        <strain evidence="7">RIFCSPLOWO2_01_FULL_58_19</strain>
    </source>
</reference>
<keyword evidence="3 7" id="KW-0689">Ribosomal protein</keyword>
<dbReference type="GO" id="GO:0006412">
    <property type="term" value="P:translation"/>
    <property type="evidence" value="ECO:0007669"/>
    <property type="project" value="UniProtKB-UniRule"/>
</dbReference>
<evidence type="ECO:0000256" key="3">
    <source>
        <dbReference type="ARBA" id="ARBA00022980"/>
    </source>
</evidence>
<comment type="caution">
    <text evidence="7">The sequence shown here is derived from an EMBL/GenBank/DDBJ whole genome shotgun (WGS) entry which is preliminary data.</text>
</comment>
<dbReference type="PANTHER" id="PTHR11205">
    <property type="entry name" value="RIBOSOMAL PROTEIN S7"/>
    <property type="match status" value="1"/>
</dbReference>
<dbReference type="SUPFAM" id="SSF47973">
    <property type="entry name" value="Ribosomal protein S7"/>
    <property type="match status" value="1"/>
</dbReference>
<dbReference type="PIRSF" id="PIRSF002122">
    <property type="entry name" value="RPS7p_RPS7a_RPS5e_RPS7o"/>
    <property type="match status" value="1"/>
</dbReference>
<evidence type="ECO:0000313" key="8">
    <source>
        <dbReference type="Proteomes" id="UP000678237"/>
    </source>
</evidence>
<gene>
    <name evidence="7" type="ORF">J4203_04755</name>
</gene>
<evidence type="ECO:0000256" key="2">
    <source>
        <dbReference type="ARBA" id="ARBA00011458"/>
    </source>
</evidence>
<evidence type="ECO:0000256" key="1">
    <source>
        <dbReference type="ARBA" id="ARBA00007151"/>
    </source>
</evidence>
<dbReference type="NCBIfam" id="NF003106">
    <property type="entry name" value="PRK04027.1"/>
    <property type="match status" value="1"/>
</dbReference>
<dbReference type="InterPro" id="IPR023798">
    <property type="entry name" value="Ribosomal_uS7_dom"/>
</dbReference>
<dbReference type="Proteomes" id="UP000678237">
    <property type="component" value="Unassembled WGS sequence"/>
</dbReference>
<dbReference type="NCBIfam" id="TIGR01028">
    <property type="entry name" value="uS7_euk_arch"/>
    <property type="match status" value="1"/>
</dbReference>
<proteinExistence type="inferred from homology"/>
<evidence type="ECO:0000256" key="5">
    <source>
        <dbReference type="NCBIfam" id="TIGR01028"/>
    </source>
</evidence>
<evidence type="ECO:0000259" key="6">
    <source>
        <dbReference type="Pfam" id="PF00177"/>
    </source>
</evidence>
<feature type="domain" description="Small ribosomal subunit protein uS7" evidence="6">
    <location>
        <begin position="41"/>
        <end position="200"/>
    </location>
</feature>
<comment type="similarity">
    <text evidence="1">Belongs to the universal ribosomal protein uS7 family.</text>
</comment>
<dbReference type="Gene3D" id="1.10.455.10">
    <property type="entry name" value="Ribosomal protein S7 domain"/>
    <property type="match status" value="1"/>
</dbReference>
<dbReference type="Pfam" id="PF00177">
    <property type="entry name" value="Ribosomal_S7"/>
    <property type="match status" value="1"/>
</dbReference>
<evidence type="ECO:0000313" key="7">
    <source>
        <dbReference type="EMBL" id="MBS3063159.1"/>
    </source>
</evidence>
<sequence>MGKVFDHWETTDVKISDVSLANYLDLATKMVPHTFGKMQEYPFQKARMSVVERLVNKVMRSGQGKRKLSGKYIRGRGSCGKKIQALKIVEKAFAIAERETKQNPVQVLVQAIENSAPREDITRIKRGGISYTVAVDIAPMKRVDEALKNIALAAFAQSFNSKTSAEQALAKELILAAKGDNTSFSIKRRDEVERIALSSR</sequence>
<protein>
    <recommendedName>
        <fullName evidence="5">30S ribosomal protein S7</fullName>
    </recommendedName>
</protein>
<keyword evidence="4" id="KW-0687">Ribonucleoprotein</keyword>
<dbReference type="GO" id="GO:0015935">
    <property type="term" value="C:small ribosomal subunit"/>
    <property type="evidence" value="ECO:0007669"/>
    <property type="project" value="UniProtKB-UniRule"/>
</dbReference>
<name>A0A8T4LC00_9ARCH</name>
<evidence type="ECO:0000256" key="4">
    <source>
        <dbReference type="ARBA" id="ARBA00023274"/>
    </source>
</evidence>
<dbReference type="InterPro" id="IPR000235">
    <property type="entry name" value="Ribosomal_uS7"/>
</dbReference>
<reference evidence="7" key="1">
    <citation type="submission" date="2021-03" db="EMBL/GenBank/DDBJ databases">
        <authorList>
            <person name="Jaffe A."/>
        </authorList>
    </citation>
    <scope>NUCLEOTIDE SEQUENCE</scope>
    <source>
        <strain evidence="7">RIFCSPLOWO2_01_FULL_58_19</strain>
    </source>
</reference>
<dbReference type="InterPro" id="IPR036823">
    <property type="entry name" value="Ribosomal_uS7_dom_sf"/>
</dbReference>